<sequence>MVSVGMKDNIKVHIEYCGACDYGGHCLALANAIKKSTTNASVICKKGRQGSFEILLNDKLVYSKLQTMALPDYEEVVNVVLDVSNGGEPRVIKGQQAINCAIS</sequence>
<keyword evidence="5" id="KW-0053">Apoptosis</keyword>
<dbReference type="Gene3D" id="3.40.30.10">
    <property type="entry name" value="Glutaredoxin"/>
    <property type="match status" value="1"/>
</dbReference>
<comment type="function">
    <text evidence="12">Increases cell migration by inducing filopodia formation at the leading edge of migrating cells. Plays a role in regulation of apoptosis, possibly through control of CASP3. May be involved in a redox-related process.</text>
</comment>
<evidence type="ECO:0000256" key="13">
    <source>
        <dbReference type="ARBA" id="ARBA00060789"/>
    </source>
</evidence>
<evidence type="ECO:0000256" key="7">
    <source>
        <dbReference type="ARBA" id="ARBA00023136"/>
    </source>
</evidence>
<comment type="similarity">
    <text evidence="13">Belongs to the SelWTH family.</text>
</comment>
<name>A0AAV1LUW6_9NEOP</name>
<keyword evidence="4" id="KW-0963">Cytoplasm</keyword>
<keyword evidence="6" id="KW-0007">Acetylation</keyword>
<dbReference type="NCBIfam" id="TIGR02174">
    <property type="entry name" value="CXXU_selWTH"/>
    <property type="match status" value="1"/>
</dbReference>
<dbReference type="GO" id="GO:0006915">
    <property type="term" value="P:apoptotic process"/>
    <property type="evidence" value="ECO:0007669"/>
    <property type="project" value="UniProtKB-KW"/>
</dbReference>
<dbReference type="SUPFAM" id="SSF52833">
    <property type="entry name" value="Thioredoxin-like"/>
    <property type="match status" value="1"/>
</dbReference>
<keyword evidence="9" id="KW-0676">Redox-active center</keyword>
<reference evidence="16 17" key="1">
    <citation type="submission" date="2023-11" db="EMBL/GenBank/DDBJ databases">
        <authorList>
            <person name="Hedman E."/>
            <person name="Englund M."/>
            <person name="Stromberg M."/>
            <person name="Nyberg Akerstrom W."/>
            <person name="Nylinder S."/>
            <person name="Jareborg N."/>
            <person name="Kallberg Y."/>
            <person name="Kronander E."/>
        </authorList>
    </citation>
    <scope>NUCLEOTIDE SEQUENCE [LARGE SCALE GENOMIC DNA]</scope>
</reference>
<comment type="subcellular location">
    <subcellularLocation>
        <location evidence="1">Cell membrane</location>
        <topology evidence="1">Lipid-anchor</topology>
        <orientation evidence="1">Cytoplasmic side</orientation>
    </subcellularLocation>
    <subcellularLocation>
        <location evidence="2">Cytoplasm</location>
        <location evidence="2">Cytosol</location>
    </subcellularLocation>
</comment>
<evidence type="ECO:0000256" key="2">
    <source>
        <dbReference type="ARBA" id="ARBA00004514"/>
    </source>
</evidence>
<evidence type="ECO:0000256" key="3">
    <source>
        <dbReference type="ARBA" id="ARBA00022475"/>
    </source>
</evidence>
<dbReference type="Proteomes" id="UP001314205">
    <property type="component" value="Unassembled WGS sequence"/>
</dbReference>
<evidence type="ECO:0000256" key="15">
    <source>
        <dbReference type="ARBA" id="ARBA00069166"/>
    </source>
</evidence>
<keyword evidence="11" id="KW-0636">Prenylation</keyword>
<accession>A0AAV1LUW6</accession>
<keyword evidence="8" id="KW-1015">Disulfide bond</keyword>
<proteinExistence type="inferred from homology"/>
<keyword evidence="10" id="KW-0449">Lipoprotein</keyword>
<evidence type="ECO:0000313" key="17">
    <source>
        <dbReference type="Proteomes" id="UP001314205"/>
    </source>
</evidence>
<comment type="subunit">
    <text evidence="14">Interacts with GPX1.</text>
</comment>
<evidence type="ECO:0000256" key="9">
    <source>
        <dbReference type="ARBA" id="ARBA00023284"/>
    </source>
</evidence>
<evidence type="ECO:0000256" key="12">
    <source>
        <dbReference type="ARBA" id="ARBA00055778"/>
    </source>
</evidence>
<evidence type="ECO:0000256" key="10">
    <source>
        <dbReference type="ARBA" id="ARBA00023288"/>
    </source>
</evidence>
<dbReference type="InterPro" id="IPR036249">
    <property type="entry name" value="Thioredoxin-like_sf"/>
</dbReference>
<evidence type="ECO:0000256" key="11">
    <source>
        <dbReference type="ARBA" id="ARBA00023289"/>
    </source>
</evidence>
<dbReference type="EMBL" id="CAVLGL010000104">
    <property type="protein sequence ID" value="CAK1598735.1"/>
    <property type="molecule type" value="Genomic_DNA"/>
</dbReference>
<evidence type="ECO:0000256" key="1">
    <source>
        <dbReference type="ARBA" id="ARBA00004342"/>
    </source>
</evidence>
<dbReference type="FunFam" id="3.40.30.10:FF:000131">
    <property type="entry name" value="migration and invasion enhancer 1"/>
    <property type="match status" value="1"/>
</dbReference>
<dbReference type="Pfam" id="PF10262">
    <property type="entry name" value="Rdx"/>
    <property type="match status" value="1"/>
</dbReference>
<evidence type="ECO:0000256" key="8">
    <source>
        <dbReference type="ARBA" id="ARBA00023157"/>
    </source>
</evidence>
<evidence type="ECO:0000256" key="4">
    <source>
        <dbReference type="ARBA" id="ARBA00022490"/>
    </source>
</evidence>
<protein>
    <recommendedName>
        <fullName evidence="15">Migration and invasion enhancer 1</fullName>
    </recommendedName>
</protein>
<dbReference type="InterPro" id="IPR011893">
    <property type="entry name" value="Selenoprotein_Rdx-typ"/>
</dbReference>
<dbReference type="AlphaFoldDB" id="A0AAV1LUW6"/>
<evidence type="ECO:0000256" key="14">
    <source>
        <dbReference type="ARBA" id="ARBA00065658"/>
    </source>
</evidence>
<evidence type="ECO:0000256" key="5">
    <source>
        <dbReference type="ARBA" id="ARBA00022703"/>
    </source>
</evidence>
<evidence type="ECO:0000256" key="6">
    <source>
        <dbReference type="ARBA" id="ARBA00022990"/>
    </source>
</evidence>
<keyword evidence="17" id="KW-1185">Reference proteome</keyword>
<keyword evidence="7" id="KW-0472">Membrane</keyword>
<organism evidence="16 17">
    <name type="scientific">Parnassius mnemosyne</name>
    <name type="common">clouded apollo</name>
    <dbReference type="NCBI Taxonomy" id="213953"/>
    <lineage>
        <taxon>Eukaryota</taxon>
        <taxon>Metazoa</taxon>
        <taxon>Ecdysozoa</taxon>
        <taxon>Arthropoda</taxon>
        <taxon>Hexapoda</taxon>
        <taxon>Insecta</taxon>
        <taxon>Pterygota</taxon>
        <taxon>Neoptera</taxon>
        <taxon>Endopterygota</taxon>
        <taxon>Lepidoptera</taxon>
        <taxon>Glossata</taxon>
        <taxon>Ditrysia</taxon>
        <taxon>Papilionoidea</taxon>
        <taxon>Papilionidae</taxon>
        <taxon>Parnassiinae</taxon>
        <taxon>Parnassini</taxon>
        <taxon>Parnassius</taxon>
        <taxon>Driopa</taxon>
    </lineage>
</organism>
<keyword evidence="3" id="KW-1003">Cell membrane</keyword>
<comment type="caution">
    <text evidence="16">The sequence shown here is derived from an EMBL/GenBank/DDBJ whole genome shotgun (WGS) entry which is preliminary data.</text>
</comment>
<gene>
    <name evidence="16" type="ORF">PARMNEM_LOCUS17692</name>
</gene>
<dbReference type="GO" id="GO:0005829">
    <property type="term" value="C:cytosol"/>
    <property type="evidence" value="ECO:0007669"/>
    <property type="project" value="UniProtKB-SubCell"/>
</dbReference>
<evidence type="ECO:0000313" key="16">
    <source>
        <dbReference type="EMBL" id="CAK1598735.1"/>
    </source>
</evidence>
<dbReference type="GO" id="GO:0005886">
    <property type="term" value="C:plasma membrane"/>
    <property type="evidence" value="ECO:0007669"/>
    <property type="project" value="UniProtKB-SubCell"/>
</dbReference>